<sequence>MDTTHDVVIVGGGPAGLSAAVALARSLRRTVVVDAGEARNAPAAHAHNLLGREAVPPLELLAEGRREAERYGAEVVHDRAVAAGRDGDVLTVRLAGGRELRARRLVLATGLVDGLPELPGVREHWGSDVLHCPYCHGYEFRDRRLLVLGRDERSVHQALLFRQVSPDVTLLRHTMPEIDEDELEMLAARDVEVVDGAVARLRTEDGRLAGVELEDGRVLPADGVVVAPTFSARTELFEQLGGVATPHPMGGTFIHSEGGRTDVPGVWAVGNASNLSAMVASSSAEGLLAGAMINAELVEEDVRAAREQRAAAPVAAHAG</sequence>
<comment type="catalytic activity">
    <reaction evidence="3">
        <text>[thioredoxin]-dithiol + NADP(+) = [thioredoxin]-disulfide + NADPH + H(+)</text>
        <dbReference type="Rhea" id="RHEA:20345"/>
        <dbReference type="Rhea" id="RHEA-COMP:10698"/>
        <dbReference type="Rhea" id="RHEA-COMP:10700"/>
        <dbReference type="ChEBI" id="CHEBI:15378"/>
        <dbReference type="ChEBI" id="CHEBI:29950"/>
        <dbReference type="ChEBI" id="CHEBI:50058"/>
        <dbReference type="ChEBI" id="CHEBI:57783"/>
        <dbReference type="ChEBI" id="CHEBI:58349"/>
        <dbReference type="EC" id="1.8.1.9"/>
    </reaction>
</comment>
<dbReference type="PRINTS" id="PR00368">
    <property type="entry name" value="FADPNR"/>
</dbReference>
<evidence type="ECO:0000256" key="1">
    <source>
        <dbReference type="ARBA" id="ARBA00022630"/>
    </source>
</evidence>
<evidence type="ECO:0000256" key="2">
    <source>
        <dbReference type="ARBA" id="ARBA00023002"/>
    </source>
</evidence>
<dbReference type="PANTHER" id="PTHR48105">
    <property type="entry name" value="THIOREDOXIN REDUCTASE 1-RELATED-RELATED"/>
    <property type="match status" value="1"/>
</dbReference>
<feature type="domain" description="FAD/NAD(P)-binding" evidence="4">
    <location>
        <begin position="5"/>
        <end position="273"/>
    </location>
</feature>
<gene>
    <name evidence="5" type="ORF">GC722_06980</name>
</gene>
<dbReference type="EMBL" id="WPCU01000005">
    <property type="protein sequence ID" value="MVA75769.1"/>
    <property type="molecule type" value="Genomic_DNA"/>
</dbReference>
<dbReference type="RefSeq" id="WP_156609305.1">
    <property type="nucleotide sequence ID" value="NZ_WPCU01000005.1"/>
</dbReference>
<evidence type="ECO:0000259" key="4">
    <source>
        <dbReference type="Pfam" id="PF07992"/>
    </source>
</evidence>
<name>A0A6A9V0K4_9ACTN</name>
<dbReference type="SUPFAM" id="SSF51905">
    <property type="entry name" value="FAD/NAD(P)-binding domain"/>
    <property type="match status" value="1"/>
</dbReference>
<comment type="caution">
    <text evidence="5">The sequence shown here is derived from an EMBL/GenBank/DDBJ whole genome shotgun (WGS) entry which is preliminary data.</text>
</comment>
<evidence type="ECO:0000256" key="3">
    <source>
        <dbReference type="ARBA" id="ARBA00048132"/>
    </source>
</evidence>
<dbReference type="Gene3D" id="3.50.50.60">
    <property type="entry name" value="FAD/NAD(P)-binding domain"/>
    <property type="match status" value="2"/>
</dbReference>
<dbReference type="AlphaFoldDB" id="A0A6A9V0K4"/>
<dbReference type="InterPro" id="IPR050097">
    <property type="entry name" value="Ferredoxin-NADP_redctase_2"/>
</dbReference>
<accession>A0A6A9V0K4</accession>
<dbReference type="InterPro" id="IPR036188">
    <property type="entry name" value="FAD/NAD-bd_sf"/>
</dbReference>
<dbReference type="InterPro" id="IPR023753">
    <property type="entry name" value="FAD/NAD-binding_dom"/>
</dbReference>
<reference evidence="5 6" key="1">
    <citation type="submission" date="2019-12" db="EMBL/GenBank/DDBJ databases">
        <title>Auraticoccus cholistani sp. nov., an actinomycete isolated from soil of Cholistan desert.</title>
        <authorList>
            <person name="Cheema M.T."/>
        </authorList>
    </citation>
    <scope>NUCLEOTIDE SEQUENCE [LARGE SCALE GENOMIC DNA]</scope>
    <source>
        <strain evidence="5 6">F435</strain>
    </source>
</reference>
<dbReference type="PRINTS" id="PR00469">
    <property type="entry name" value="PNDRDTASEII"/>
</dbReference>
<proteinExistence type="predicted"/>
<keyword evidence="6" id="KW-1185">Reference proteome</keyword>
<dbReference type="Proteomes" id="UP000435304">
    <property type="component" value="Unassembled WGS sequence"/>
</dbReference>
<evidence type="ECO:0000313" key="6">
    <source>
        <dbReference type="Proteomes" id="UP000435304"/>
    </source>
</evidence>
<dbReference type="GO" id="GO:0004791">
    <property type="term" value="F:thioredoxin-disulfide reductase (NADPH) activity"/>
    <property type="evidence" value="ECO:0007669"/>
    <property type="project" value="UniProtKB-EC"/>
</dbReference>
<dbReference type="Pfam" id="PF07992">
    <property type="entry name" value="Pyr_redox_2"/>
    <property type="match status" value="1"/>
</dbReference>
<evidence type="ECO:0000313" key="5">
    <source>
        <dbReference type="EMBL" id="MVA75769.1"/>
    </source>
</evidence>
<keyword evidence="2" id="KW-0560">Oxidoreductase</keyword>
<keyword evidence="1" id="KW-0285">Flavoprotein</keyword>
<protein>
    <submittedName>
        <fullName evidence="5">FAD-binding protein</fullName>
    </submittedName>
</protein>
<organism evidence="5 6">
    <name type="scientific">Auraticoccus cholistanensis</name>
    <dbReference type="NCBI Taxonomy" id="2656650"/>
    <lineage>
        <taxon>Bacteria</taxon>
        <taxon>Bacillati</taxon>
        <taxon>Actinomycetota</taxon>
        <taxon>Actinomycetes</taxon>
        <taxon>Propionibacteriales</taxon>
        <taxon>Propionibacteriaceae</taxon>
        <taxon>Auraticoccus</taxon>
    </lineage>
</organism>